<proteinExistence type="predicted"/>
<dbReference type="EMBL" id="JBBMEW010000023">
    <property type="protein sequence ID" value="MEQ2528848.1"/>
    <property type="molecule type" value="Genomic_DNA"/>
</dbReference>
<evidence type="ECO:0000313" key="2">
    <source>
        <dbReference type="Proteomes" id="UP001439875"/>
    </source>
</evidence>
<reference evidence="1" key="1">
    <citation type="submission" date="2024-03" db="EMBL/GenBank/DDBJ databases">
        <title>Human intestinal bacterial collection.</title>
        <authorList>
            <person name="Pauvert C."/>
            <person name="Hitch T.C.A."/>
            <person name="Clavel T."/>
        </authorList>
    </citation>
    <scope>NUCLEOTIDE SEQUENCE</scope>
    <source>
        <strain evidence="1">CLA-AA-H227</strain>
    </source>
</reference>
<keyword evidence="2" id="KW-1185">Reference proteome</keyword>
<evidence type="ECO:0000313" key="1">
    <source>
        <dbReference type="EMBL" id="MEQ2528848.1"/>
    </source>
</evidence>
<gene>
    <name evidence="1" type="ORF">WMO40_19405</name>
</gene>
<comment type="caution">
    <text evidence="1">The sequence shown here is derived from an EMBL/GenBank/DDBJ whole genome shotgun (WGS) entry which is preliminary data.</text>
</comment>
<dbReference type="Proteomes" id="UP001439875">
    <property type="component" value="Unassembled WGS sequence"/>
</dbReference>
<name>A0ACC6SG95_9BACI</name>
<protein>
    <submittedName>
        <fullName evidence="1">Nuclease-related domain-containing protein</fullName>
    </submittedName>
</protein>
<sequence>MNIKRLSIPIQVPKLESLLPRVHLAHPKTAYMQADLARYLKGYRGEKAVSYYLDFLPEKEYYIFHSLRLPSGKYFFQIDYLVLTVRYALILECKNFFGTLYFDEDFKQMIRIANEKEEGFQDISQAKWHLHQLRSFLMSHNITLPIDYFVVISDPSTIVKTSPKNREAMKKVVHGHSLLEKIAEVDRYYKEEIFGMKDLRKVSKLLLKSHTSENFDVLRKYGLKENEILAGVRCPSCTRVPMIRMSRTWHCSGCGLNDKNAHVSAVEDYFRLFGDSITNRQFRDFVGLESEDTAKRLLGALNLPVTGSNKGRKYHKSKE</sequence>
<accession>A0ACC6SG95</accession>
<organism evidence="1 2">
    <name type="scientific">Robertmurraya yapensis</name>
    <name type="common">ex Hitch et al 2024</name>
    <dbReference type="NCBI Taxonomy" id="3133160"/>
    <lineage>
        <taxon>Bacteria</taxon>
        <taxon>Bacillati</taxon>
        <taxon>Bacillota</taxon>
        <taxon>Bacilli</taxon>
        <taxon>Bacillales</taxon>
        <taxon>Bacillaceae</taxon>
        <taxon>Robertmurraya</taxon>
    </lineage>
</organism>